<dbReference type="EMBL" id="ASTJ01000024">
    <property type="protein sequence ID" value="EPC02607.1"/>
    <property type="molecule type" value="Genomic_DNA"/>
</dbReference>
<comment type="caution">
    <text evidence="1">The sequence shown here is derived from an EMBL/GenBank/DDBJ whole genome shotgun (WGS) entry which is preliminary data.</text>
</comment>
<dbReference type="PATRIC" id="fig|1121939.11.peg.2036"/>
<evidence type="ECO:0000313" key="1">
    <source>
        <dbReference type="EMBL" id="EPC02607.1"/>
    </source>
</evidence>
<accession>S2KKB9</accession>
<dbReference type="eggNOG" id="ENOG502ZCMQ">
    <property type="taxonomic scope" value="Bacteria"/>
</dbReference>
<name>S2KKB9_LITA3</name>
<proteinExistence type="predicted"/>
<keyword evidence="2" id="KW-1185">Reference proteome</keyword>
<organism evidence="1 2">
    <name type="scientific">Litchfieldella anticariensis (strain DSM 16096 / CECT 5854 / CIP 108499 / LMG 22089 / FP35)</name>
    <name type="common">Halomonas anticariensis</name>
    <dbReference type="NCBI Taxonomy" id="1121939"/>
    <lineage>
        <taxon>Bacteria</taxon>
        <taxon>Pseudomonadati</taxon>
        <taxon>Pseudomonadota</taxon>
        <taxon>Gammaproteobacteria</taxon>
        <taxon>Oceanospirillales</taxon>
        <taxon>Halomonadaceae</taxon>
        <taxon>Litchfieldella</taxon>
    </lineage>
</organism>
<evidence type="ECO:0008006" key="3">
    <source>
        <dbReference type="Google" id="ProtNLM"/>
    </source>
</evidence>
<gene>
    <name evidence="1" type="ORF">L861_09700</name>
</gene>
<sequence length="649" mass="74568">MLGKISLDSFVDAVLRNENLIVQDGNVEKVLWVVDYLGSLIELIKAEYPKEHAGAVRRIAILLVINNYFNKLYEWRSETEAVKSLSAPELVSASLIRGAEDYLVISKKAVAALREGARGKAVIDTHLSYLIEDSIGNRIHPDSAMSMLFDSIFLIMKSTGFIEGLKENNCFDFKRFYCPSEDDIYKIGALNLNAMSWKFFDSLQKDIRHCERGWSHSDNNEDVPEEHKEHVKEYLDISSPLAWRIYEIIAEQRIRQLAKEIYFTTLEHLSMMRENDSEAYLNRVANNIVIERILSIDPGDEKNKCLGLTLSQWIEGYAVLQEFVRSNYNDDDASSLVPLLGKVEIIDLFVSKGIPIGIADTFLNNVIFGPGSFDLYDTPVIRFGDLYMIYGPVLKDAILYELVVSNVGRNKEKLAHKGDALEYRLLHVFKEAGLNPKKFKEMRGKEEYEFDLLVKWNDFLFVFECKNRAIPRSPVLSRNMIDDYKEHIGQLKRLCAGLDKYPDMVEKNFGPKHGVKYIIPCIVNGMPFALDKKLDEVFVTDISAISRFFNGNEITLNSPEGEINIYSQWSSSNPSPEDFLFMLNHPFNVKMRLEYFSTRVECLPIGEGVYVRAEEYLYEEKGIQESIRYFSELEDYRNNLFSNGGYPFV</sequence>
<evidence type="ECO:0000313" key="2">
    <source>
        <dbReference type="Proteomes" id="UP000014463"/>
    </source>
</evidence>
<reference evidence="1 2" key="1">
    <citation type="journal article" date="2013" name="Genome Announc.">
        <title>Draft genome sequence of the moderately halophilic gammaproteobacterium Halomonas anticariensis FP35.</title>
        <authorList>
            <person name="Tahrioui A."/>
            <person name="Quesada E."/>
            <person name="Llamas I."/>
        </authorList>
    </citation>
    <scope>NUCLEOTIDE SEQUENCE [LARGE SCALE GENOMIC DNA]</scope>
    <source>
        <strain evidence="2">DSM 16096 / CECT 5854 / LMG 22089 / FP35</strain>
    </source>
</reference>
<dbReference type="AlphaFoldDB" id="S2KKB9"/>
<protein>
    <recommendedName>
        <fullName evidence="3">NERD domain-containing protein</fullName>
    </recommendedName>
</protein>
<dbReference type="Proteomes" id="UP000014463">
    <property type="component" value="Unassembled WGS sequence"/>
</dbReference>